<evidence type="ECO:0000313" key="3">
    <source>
        <dbReference type="Proteomes" id="UP000184267"/>
    </source>
</evidence>
<protein>
    <recommendedName>
        <fullName evidence="1">BTB domain-containing protein</fullName>
    </recommendedName>
</protein>
<reference evidence="2 3" key="1">
    <citation type="submission" date="2016-10" db="EMBL/GenBank/DDBJ databases">
        <title>Genome sequence of the basidiomycete white-rot fungus Trametes pubescens.</title>
        <authorList>
            <person name="Makela M.R."/>
            <person name="Granchi Z."/>
            <person name="Peng M."/>
            <person name="De Vries R.P."/>
            <person name="Grigoriev I."/>
            <person name="Riley R."/>
            <person name="Hilden K."/>
        </authorList>
    </citation>
    <scope>NUCLEOTIDE SEQUENCE [LARGE SCALE GENOMIC DNA]</scope>
    <source>
        <strain evidence="2 3">FBCC735</strain>
    </source>
</reference>
<gene>
    <name evidence="2" type="ORF">TRAPUB_2141</name>
</gene>
<evidence type="ECO:0000259" key="1">
    <source>
        <dbReference type="PROSITE" id="PS50097"/>
    </source>
</evidence>
<evidence type="ECO:0000313" key="2">
    <source>
        <dbReference type="EMBL" id="OJT07011.1"/>
    </source>
</evidence>
<comment type="caution">
    <text evidence="2">The sequence shown here is derived from an EMBL/GenBank/DDBJ whole genome shotgun (WGS) entry which is preliminary data.</text>
</comment>
<dbReference type="SUPFAM" id="SSF54695">
    <property type="entry name" value="POZ domain"/>
    <property type="match status" value="1"/>
</dbReference>
<dbReference type="InterPro" id="IPR011333">
    <property type="entry name" value="SKP1/BTB/POZ_sf"/>
</dbReference>
<dbReference type="Gene3D" id="3.30.710.10">
    <property type="entry name" value="Potassium Channel Kv1.1, Chain A"/>
    <property type="match status" value="1"/>
</dbReference>
<dbReference type="Pfam" id="PF00651">
    <property type="entry name" value="BTB"/>
    <property type="match status" value="1"/>
</dbReference>
<accession>A0A1M2VHF3</accession>
<dbReference type="SMART" id="SM00225">
    <property type="entry name" value="BTB"/>
    <property type="match status" value="1"/>
</dbReference>
<feature type="domain" description="BTB" evidence="1">
    <location>
        <begin position="36"/>
        <end position="106"/>
    </location>
</feature>
<proteinExistence type="predicted"/>
<dbReference type="AlphaFoldDB" id="A0A1M2VHF3"/>
<dbReference type="InterPro" id="IPR000210">
    <property type="entry name" value="BTB/POZ_dom"/>
</dbReference>
<dbReference type="OrthoDB" id="3036049at2759"/>
<sequence length="323" mass="35720">MTKTSEVDTTTGGPARLHAADLDGFIRDKKFWLDDGTIILVASGVGFRVYKGILAIHSSVFRDMFAAGNAEIVADAPCPIVHLSDSAEDLRPFLRAILPLEARFHQADHPSNTISVNEAIAVARLSHKYQADELQHQALDCLKNYYAPSPYSLWAQKGLHKDVHFYASLRPDYAIGVIALARLTDTPEMLPLAFYDCARLGEDVREGWARKDGTVETLSDADLQRCFDGAAAMRRRAAAAAAKAFAPTPRCSEGCTSQGWIHDMYDRFTGYGILDEPLESWADSIESAAQGVCDTCIAQMQERADMHRGELWDELPYFFGLVE</sequence>
<organism evidence="2 3">
    <name type="scientific">Trametes pubescens</name>
    <name type="common">White-rot fungus</name>
    <dbReference type="NCBI Taxonomy" id="154538"/>
    <lineage>
        <taxon>Eukaryota</taxon>
        <taxon>Fungi</taxon>
        <taxon>Dikarya</taxon>
        <taxon>Basidiomycota</taxon>
        <taxon>Agaricomycotina</taxon>
        <taxon>Agaricomycetes</taxon>
        <taxon>Polyporales</taxon>
        <taxon>Polyporaceae</taxon>
        <taxon>Trametes</taxon>
    </lineage>
</organism>
<name>A0A1M2VHF3_TRAPU</name>
<keyword evidence="3" id="KW-1185">Reference proteome</keyword>
<dbReference type="EMBL" id="MNAD01001229">
    <property type="protein sequence ID" value="OJT07011.1"/>
    <property type="molecule type" value="Genomic_DNA"/>
</dbReference>
<dbReference type="CDD" id="cd18186">
    <property type="entry name" value="BTB_POZ_ZBTB_KLHL-like"/>
    <property type="match status" value="1"/>
</dbReference>
<dbReference type="Proteomes" id="UP000184267">
    <property type="component" value="Unassembled WGS sequence"/>
</dbReference>
<dbReference type="PROSITE" id="PS50097">
    <property type="entry name" value="BTB"/>
    <property type="match status" value="1"/>
</dbReference>
<dbReference type="OMA" id="FAPTPRC"/>